<feature type="transmembrane region" description="Helical" evidence="2">
    <location>
        <begin position="106"/>
        <end position="127"/>
    </location>
</feature>
<dbReference type="Proteomes" id="UP000199652">
    <property type="component" value="Unassembled WGS sequence"/>
</dbReference>
<evidence type="ECO:0000313" key="4">
    <source>
        <dbReference type="Proteomes" id="UP000199652"/>
    </source>
</evidence>
<dbReference type="OrthoDB" id="9824101at2"/>
<feature type="compositionally biased region" description="Polar residues" evidence="1">
    <location>
        <begin position="176"/>
        <end position="194"/>
    </location>
</feature>
<feature type="transmembrane region" description="Helical" evidence="2">
    <location>
        <begin position="12"/>
        <end position="33"/>
    </location>
</feature>
<feature type="region of interest" description="Disordered" evidence="1">
    <location>
        <begin position="142"/>
        <end position="250"/>
    </location>
</feature>
<dbReference type="RefSeq" id="WP_090242225.1">
    <property type="nucleotide sequence ID" value="NZ_FNOU01000001.1"/>
</dbReference>
<organism evidence="3 4">
    <name type="scientific">Eubacterium barkeri</name>
    <name type="common">Clostridium barkeri</name>
    <dbReference type="NCBI Taxonomy" id="1528"/>
    <lineage>
        <taxon>Bacteria</taxon>
        <taxon>Bacillati</taxon>
        <taxon>Bacillota</taxon>
        <taxon>Clostridia</taxon>
        <taxon>Eubacteriales</taxon>
        <taxon>Eubacteriaceae</taxon>
        <taxon>Eubacterium</taxon>
    </lineage>
</organism>
<feature type="transmembrane region" description="Helical" evidence="2">
    <location>
        <begin position="78"/>
        <end position="100"/>
    </location>
</feature>
<accession>A0A1H3AGW8</accession>
<reference evidence="4" key="1">
    <citation type="submission" date="2016-10" db="EMBL/GenBank/DDBJ databases">
        <authorList>
            <person name="Varghese N."/>
            <person name="Submissions S."/>
        </authorList>
    </citation>
    <scope>NUCLEOTIDE SEQUENCE [LARGE SCALE GENOMIC DNA]</scope>
    <source>
        <strain evidence="4">VPI 5359</strain>
    </source>
</reference>
<feature type="transmembrane region" description="Helical" evidence="2">
    <location>
        <begin position="45"/>
        <end position="66"/>
    </location>
</feature>
<sequence>MESRNTLSKNGLMTGLCFLLGDVLIALVCLGFVNYLGMPSFVATLLRHCWAFFLLGGFALILVGVLAFKQYELIRCSLFEGVLLMLLGVWFGFSRVYLIYQTPNAGVSLLFGLASGLLIAFMVLIHIDMLWRAPIKRLLTTDKHTKKKASPSKGPEPVPKRQPKPQQTRQKKPSPVQSTRKSAPKSTASSQRAQTAKAAGTQRMDATPSPRTASEAMRQANRSSRPTQARRPIPRGPEVIPPSKKQRSEN</sequence>
<keyword evidence="2" id="KW-1133">Transmembrane helix</keyword>
<dbReference type="AlphaFoldDB" id="A0A1H3AGW8"/>
<dbReference type="STRING" id="1528.SAMN04488579_10142"/>
<keyword evidence="4" id="KW-1185">Reference proteome</keyword>
<proteinExistence type="predicted"/>
<dbReference type="EMBL" id="FNOU01000001">
    <property type="protein sequence ID" value="SDX28960.1"/>
    <property type="molecule type" value="Genomic_DNA"/>
</dbReference>
<keyword evidence="2" id="KW-0812">Transmembrane</keyword>
<evidence type="ECO:0000256" key="2">
    <source>
        <dbReference type="SAM" id="Phobius"/>
    </source>
</evidence>
<name>A0A1H3AGW8_EUBBA</name>
<evidence type="ECO:0000256" key="1">
    <source>
        <dbReference type="SAM" id="MobiDB-lite"/>
    </source>
</evidence>
<keyword evidence="2" id="KW-0472">Membrane</keyword>
<protein>
    <submittedName>
        <fullName evidence="3">Uncharacterized protein</fullName>
    </submittedName>
</protein>
<gene>
    <name evidence="3" type="ORF">SAMN04488579_10142</name>
</gene>
<evidence type="ECO:0000313" key="3">
    <source>
        <dbReference type="EMBL" id="SDX28960.1"/>
    </source>
</evidence>